<evidence type="ECO:0000259" key="8">
    <source>
        <dbReference type="PROSITE" id="PS50928"/>
    </source>
</evidence>
<feature type="domain" description="ABC transmembrane type-1" evidence="8">
    <location>
        <begin position="63"/>
        <end position="247"/>
    </location>
</feature>
<organism evidence="9 10">
    <name type="scientific">Anaerococcus lactolyticus S7-1-13</name>
    <dbReference type="NCBI Taxonomy" id="1284686"/>
    <lineage>
        <taxon>Bacteria</taxon>
        <taxon>Bacillati</taxon>
        <taxon>Bacillota</taxon>
        <taxon>Tissierellia</taxon>
        <taxon>Tissierellales</taxon>
        <taxon>Peptoniphilaceae</taxon>
        <taxon>Anaerococcus</taxon>
    </lineage>
</organism>
<dbReference type="InterPro" id="IPR035906">
    <property type="entry name" value="MetI-like_sf"/>
</dbReference>
<dbReference type="PROSITE" id="PS50928">
    <property type="entry name" value="ABC_TM1"/>
    <property type="match status" value="1"/>
</dbReference>
<dbReference type="FunFam" id="1.10.3720.10:FF:000003">
    <property type="entry name" value="Aliphatic sulfonate ABC transporter permease"/>
    <property type="match status" value="1"/>
</dbReference>
<keyword evidence="5 7" id="KW-1133">Transmembrane helix</keyword>
<gene>
    <name evidence="9" type="ORF">HMPREF1630_00035</name>
</gene>
<dbReference type="PANTHER" id="PTHR30151:SF0">
    <property type="entry name" value="ABC TRANSPORTER PERMEASE PROTEIN MJ0413-RELATED"/>
    <property type="match status" value="1"/>
</dbReference>
<evidence type="ECO:0000256" key="5">
    <source>
        <dbReference type="ARBA" id="ARBA00022989"/>
    </source>
</evidence>
<dbReference type="eggNOG" id="COG0600">
    <property type="taxonomic scope" value="Bacteria"/>
</dbReference>
<dbReference type="PANTHER" id="PTHR30151">
    <property type="entry name" value="ALKANE SULFONATE ABC TRANSPORTER-RELATED, MEMBRANE SUBUNIT"/>
    <property type="match status" value="1"/>
</dbReference>
<dbReference type="InterPro" id="IPR000515">
    <property type="entry name" value="MetI-like"/>
</dbReference>
<evidence type="ECO:0000256" key="7">
    <source>
        <dbReference type="RuleBase" id="RU363032"/>
    </source>
</evidence>
<evidence type="ECO:0000256" key="1">
    <source>
        <dbReference type="ARBA" id="ARBA00004651"/>
    </source>
</evidence>
<name>A0A095ZCI4_9FIRM</name>
<dbReference type="EMBL" id="JRMW01000002">
    <property type="protein sequence ID" value="KGF06199.1"/>
    <property type="molecule type" value="Genomic_DNA"/>
</dbReference>
<feature type="transmembrane region" description="Helical" evidence="7">
    <location>
        <begin position="67"/>
        <end position="90"/>
    </location>
</feature>
<keyword evidence="3" id="KW-1003">Cell membrane</keyword>
<evidence type="ECO:0000256" key="4">
    <source>
        <dbReference type="ARBA" id="ARBA00022692"/>
    </source>
</evidence>
<dbReference type="Gene3D" id="1.10.3720.10">
    <property type="entry name" value="MetI-like"/>
    <property type="match status" value="1"/>
</dbReference>
<comment type="subcellular location">
    <subcellularLocation>
        <location evidence="1 7">Cell membrane</location>
        <topology evidence="1 7">Multi-pass membrane protein</topology>
    </subcellularLocation>
</comment>
<reference evidence="9 10" key="1">
    <citation type="submission" date="2014-07" db="EMBL/GenBank/DDBJ databases">
        <authorList>
            <person name="McCorrison J."/>
            <person name="Sanka R."/>
            <person name="Torralba M."/>
            <person name="Gillis M."/>
            <person name="Haft D.H."/>
            <person name="Methe B."/>
            <person name="Sutton G."/>
            <person name="Nelson K.E."/>
        </authorList>
    </citation>
    <scope>NUCLEOTIDE SEQUENCE [LARGE SCALE GENOMIC DNA]</scope>
    <source>
        <strain evidence="9 10">S7-1-13</strain>
    </source>
</reference>
<evidence type="ECO:0000313" key="9">
    <source>
        <dbReference type="EMBL" id="KGF06199.1"/>
    </source>
</evidence>
<dbReference type="RefSeq" id="WP_037325869.1">
    <property type="nucleotide sequence ID" value="NZ_JRMW01000002.1"/>
</dbReference>
<sequence length="257" mass="28327">MLNNRKNKPIYSVIAIIVFLGIWQVSSMLVANDLFLPSAIDVATSFIKSFVNPIGRETMPIHIISSLYRVLVGFSLSLFVGILLGVGMGFSKTIESIFYPIFEFIRPIPPLAWIPMSIIWFGLSDMSKFFIIFLGSFSFVTLNTYEGTKNVDKELIGAALMLGASKTQVFFKVVLPASVPDIFAGIQIGVTSAWSSVVGAEMVRSDNGVGWIIVRGMNKGDTIQIMVGMLAIGLVGFLLVQLTSFIERRLLVWNNKN</sequence>
<dbReference type="AlphaFoldDB" id="A0A095ZCI4"/>
<comment type="similarity">
    <text evidence="7">Belongs to the binding-protein-dependent transport system permease family.</text>
</comment>
<dbReference type="GO" id="GO:0042918">
    <property type="term" value="P:alkanesulfonate transmembrane transport"/>
    <property type="evidence" value="ECO:0007669"/>
    <property type="project" value="UniProtKB-ARBA"/>
</dbReference>
<keyword evidence="4 7" id="KW-0812">Transmembrane</keyword>
<dbReference type="SUPFAM" id="SSF161098">
    <property type="entry name" value="MetI-like"/>
    <property type="match status" value="1"/>
</dbReference>
<dbReference type="Proteomes" id="UP000029579">
    <property type="component" value="Unassembled WGS sequence"/>
</dbReference>
<dbReference type="CDD" id="cd06261">
    <property type="entry name" value="TM_PBP2"/>
    <property type="match status" value="1"/>
</dbReference>
<keyword evidence="2 7" id="KW-0813">Transport</keyword>
<evidence type="ECO:0000256" key="3">
    <source>
        <dbReference type="ARBA" id="ARBA00022475"/>
    </source>
</evidence>
<evidence type="ECO:0000256" key="2">
    <source>
        <dbReference type="ARBA" id="ARBA00022448"/>
    </source>
</evidence>
<protein>
    <submittedName>
        <fullName evidence="9">Taurine ABC transporter permease</fullName>
    </submittedName>
</protein>
<proteinExistence type="inferred from homology"/>
<dbReference type="Pfam" id="PF00528">
    <property type="entry name" value="BPD_transp_1"/>
    <property type="match status" value="1"/>
</dbReference>
<evidence type="ECO:0000256" key="6">
    <source>
        <dbReference type="ARBA" id="ARBA00023136"/>
    </source>
</evidence>
<accession>A0A095ZCI4</accession>
<evidence type="ECO:0000313" key="10">
    <source>
        <dbReference type="Proteomes" id="UP000029579"/>
    </source>
</evidence>
<feature type="transmembrane region" description="Helical" evidence="7">
    <location>
        <begin position="223"/>
        <end position="246"/>
    </location>
</feature>
<feature type="transmembrane region" description="Helical" evidence="7">
    <location>
        <begin position="12"/>
        <end position="31"/>
    </location>
</feature>
<dbReference type="OrthoDB" id="9801163at2"/>
<dbReference type="GO" id="GO:0005886">
    <property type="term" value="C:plasma membrane"/>
    <property type="evidence" value="ECO:0007669"/>
    <property type="project" value="UniProtKB-SubCell"/>
</dbReference>
<keyword evidence="6 7" id="KW-0472">Membrane</keyword>
<comment type="caution">
    <text evidence="9">The sequence shown here is derived from an EMBL/GenBank/DDBJ whole genome shotgun (WGS) entry which is preliminary data.</text>
</comment>